<protein>
    <submittedName>
        <fullName evidence="2">Uncharacterized protein</fullName>
    </submittedName>
</protein>
<dbReference type="EMBL" id="JBICBT010000437">
    <property type="protein sequence ID" value="KAL3113759.1"/>
    <property type="molecule type" value="Genomic_DNA"/>
</dbReference>
<dbReference type="AlphaFoldDB" id="A0ABD2LEZ0"/>
<keyword evidence="3" id="KW-1185">Reference proteome</keyword>
<reference evidence="2 3" key="1">
    <citation type="submission" date="2024-10" db="EMBL/GenBank/DDBJ databases">
        <authorList>
            <person name="Kim D."/>
        </authorList>
    </citation>
    <scope>NUCLEOTIDE SEQUENCE [LARGE SCALE GENOMIC DNA]</scope>
    <source>
        <strain evidence="2">BH-2024</strain>
    </source>
</reference>
<evidence type="ECO:0000313" key="3">
    <source>
        <dbReference type="Proteomes" id="UP001620626"/>
    </source>
</evidence>
<sequence>MQAKSEKSAEGTANSVVGDEQRKATGSNAKPTIGRQPHNFPSGGGGWSPPLPSARSMRRWAQIAHFMGSDRNLTIINLKSSNF</sequence>
<feature type="region of interest" description="Disordered" evidence="1">
    <location>
        <begin position="1"/>
        <end position="53"/>
    </location>
</feature>
<evidence type="ECO:0000313" key="2">
    <source>
        <dbReference type="EMBL" id="KAL3113759.1"/>
    </source>
</evidence>
<comment type="caution">
    <text evidence="2">The sequence shown here is derived from an EMBL/GenBank/DDBJ whole genome shotgun (WGS) entry which is preliminary data.</text>
</comment>
<gene>
    <name evidence="2" type="ORF">niasHT_016048</name>
</gene>
<accession>A0ABD2LEZ0</accession>
<proteinExistence type="predicted"/>
<organism evidence="2 3">
    <name type="scientific">Heterodera trifolii</name>
    <dbReference type="NCBI Taxonomy" id="157864"/>
    <lineage>
        <taxon>Eukaryota</taxon>
        <taxon>Metazoa</taxon>
        <taxon>Ecdysozoa</taxon>
        <taxon>Nematoda</taxon>
        <taxon>Chromadorea</taxon>
        <taxon>Rhabditida</taxon>
        <taxon>Tylenchina</taxon>
        <taxon>Tylenchomorpha</taxon>
        <taxon>Tylenchoidea</taxon>
        <taxon>Heteroderidae</taxon>
        <taxon>Heteroderinae</taxon>
        <taxon>Heterodera</taxon>
    </lineage>
</organism>
<evidence type="ECO:0000256" key="1">
    <source>
        <dbReference type="SAM" id="MobiDB-lite"/>
    </source>
</evidence>
<dbReference type="Proteomes" id="UP001620626">
    <property type="component" value="Unassembled WGS sequence"/>
</dbReference>
<name>A0ABD2LEZ0_9BILA</name>